<keyword evidence="2" id="KW-1185">Reference proteome</keyword>
<evidence type="ECO:0000313" key="1">
    <source>
        <dbReference type="EMBL" id="MFB9097943.1"/>
    </source>
</evidence>
<organism evidence="1 2">
    <name type="scientific">Flavobacterium jumunjinense</name>
    <dbReference type="NCBI Taxonomy" id="998845"/>
    <lineage>
        <taxon>Bacteria</taxon>
        <taxon>Pseudomonadati</taxon>
        <taxon>Bacteroidota</taxon>
        <taxon>Flavobacteriia</taxon>
        <taxon>Flavobacteriales</taxon>
        <taxon>Flavobacteriaceae</taxon>
        <taxon>Flavobacterium</taxon>
    </lineage>
</organism>
<proteinExistence type="predicted"/>
<reference evidence="1 2" key="1">
    <citation type="submission" date="2024-09" db="EMBL/GenBank/DDBJ databases">
        <authorList>
            <person name="Sun Q."/>
            <person name="Mori K."/>
        </authorList>
    </citation>
    <scope>NUCLEOTIDE SEQUENCE [LARGE SCALE GENOMIC DNA]</scope>
    <source>
        <strain evidence="1 2">CECT 7955</strain>
    </source>
</reference>
<sequence length="152" mass="17359">MKKIFLACSFIYLGASCNSEKESKPTKQHEIIGTWRLLTGVTVENKDTTLVDYTKGQELIKIITPTHFSFLRHDLNNGKDSTATFVAGGGKAKITSDKYTEYLEYCNYRDWEGGTFEFDYSIKNDTLIIKGIEKIEKLGVNHLNIETYIKEK</sequence>
<gene>
    <name evidence="1" type="ORF">ACFFVF_15610</name>
</gene>
<comment type="caution">
    <text evidence="1">The sequence shown here is derived from an EMBL/GenBank/DDBJ whole genome shotgun (WGS) entry which is preliminary data.</text>
</comment>
<name>A0ABV5GRD0_9FLAO</name>
<dbReference type="PROSITE" id="PS51257">
    <property type="entry name" value="PROKAR_LIPOPROTEIN"/>
    <property type="match status" value="1"/>
</dbReference>
<evidence type="ECO:0000313" key="2">
    <source>
        <dbReference type="Proteomes" id="UP001589607"/>
    </source>
</evidence>
<dbReference type="RefSeq" id="WP_236455958.1">
    <property type="nucleotide sequence ID" value="NZ_CBCSGE010000003.1"/>
</dbReference>
<dbReference type="Proteomes" id="UP001589607">
    <property type="component" value="Unassembled WGS sequence"/>
</dbReference>
<protein>
    <submittedName>
        <fullName evidence="1">Lipocalin-like domain-containing protein</fullName>
    </submittedName>
</protein>
<accession>A0ABV5GRD0</accession>
<dbReference type="EMBL" id="JBHMEY010000067">
    <property type="protein sequence ID" value="MFB9097943.1"/>
    <property type="molecule type" value="Genomic_DNA"/>
</dbReference>